<evidence type="ECO:0000313" key="1">
    <source>
        <dbReference type="EMBL" id="GAG83149.1"/>
    </source>
</evidence>
<feature type="non-terminal residue" evidence="1">
    <location>
        <position position="1"/>
    </location>
</feature>
<organism evidence="1">
    <name type="scientific">marine sediment metagenome</name>
    <dbReference type="NCBI Taxonomy" id="412755"/>
    <lineage>
        <taxon>unclassified sequences</taxon>
        <taxon>metagenomes</taxon>
        <taxon>ecological metagenomes</taxon>
    </lineage>
</organism>
<proteinExistence type="predicted"/>
<protein>
    <submittedName>
        <fullName evidence="1">Uncharacterized protein</fullName>
    </submittedName>
</protein>
<name>X1AL00_9ZZZZ</name>
<dbReference type="EMBL" id="BART01011290">
    <property type="protein sequence ID" value="GAG83149.1"/>
    <property type="molecule type" value="Genomic_DNA"/>
</dbReference>
<dbReference type="AlphaFoldDB" id="X1AL00"/>
<gene>
    <name evidence="1" type="ORF">S01H4_24116</name>
</gene>
<reference evidence="1" key="1">
    <citation type="journal article" date="2014" name="Front. Microbiol.">
        <title>High frequency of phylogenetically diverse reductive dehalogenase-homologous genes in deep subseafloor sedimentary metagenomes.</title>
        <authorList>
            <person name="Kawai M."/>
            <person name="Futagami T."/>
            <person name="Toyoda A."/>
            <person name="Takaki Y."/>
            <person name="Nishi S."/>
            <person name="Hori S."/>
            <person name="Arai W."/>
            <person name="Tsubouchi T."/>
            <person name="Morono Y."/>
            <person name="Uchiyama I."/>
            <person name="Ito T."/>
            <person name="Fujiyama A."/>
            <person name="Inagaki F."/>
            <person name="Takami H."/>
        </authorList>
    </citation>
    <scope>NUCLEOTIDE SEQUENCE</scope>
    <source>
        <strain evidence="1">Expedition CK06-06</strain>
    </source>
</reference>
<comment type="caution">
    <text evidence="1">The sequence shown here is derived from an EMBL/GenBank/DDBJ whole genome shotgun (WGS) entry which is preliminary data.</text>
</comment>
<accession>X1AL00</accession>
<sequence>ELFNMLLHTVDTEKKLGDYNNGHYSNLEVDKLGELSELAIHLDRKLRFLQEGITVAANDIAWIPLLTPNLLAGSATDLDFEIESQGKIILSEISGK</sequence>